<dbReference type="InterPro" id="IPR005467">
    <property type="entry name" value="His_kinase_dom"/>
</dbReference>
<dbReference type="PANTHER" id="PTHR45339">
    <property type="entry name" value="HYBRID SIGNAL TRANSDUCTION HISTIDINE KINASE J"/>
    <property type="match status" value="1"/>
</dbReference>
<dbReference type="SMART" id="SM00448">
    <property type="entry name" value="REC"/>
    <property type="match status" value="1"/>
</dbReference>
<dbReference type="Gene3D" id="1.25.40.10">
    <property type="entry name" value="Tetratricopeptide repeat domain"/>
    <property type="match status" value="1"/>
</dbReference>
<evidence type="ECO:0000313" key="9">
    <source>
        <dbReference type="EMBL" id="MFD2590652.1"/>
    </source>
</evidence>
<evidence type="ECO:0000256" key="4">
    <source>
        <dbReference type="PROSITE-ProRule" id="PRU00169"/>
    </source>
</evidence>
<evidence type="ECO:0000256" key="3">
    <source>
        <dbReference type="ARBA" id="ARBA00022553"/>
    </source>
</evidence>
<keyword evidence="6" id="KW-0472">Membrane</keyword>
<dbReference type="Gene3D" id="1.10.287.130">
    <property type="match status" value="1"/>
</dbReference>
<dbReference type="PRINTS" id="PR00344">
    <property type="entry name" value="BCTRLSENSOR"/>
</dbReference>
<dbReference type="SUPFAM" id="SSF55874">
    <property type="entry name" value="ATPase domain of HSP90 chaperone/DNA topoisomerase II/histidine kinase"/>
    <property type="match status" value="1"/>
</dbReference>
<accession>A0ABW5N6I6</accession>
<dbReference type="InterPro" id="IPR003661">
    <property type="entry name" value="HisK_dim/P_dom"/>
</dbReference>
<comment type="catalytic activity">
    <reaction evidence="1">
        <text>ATP + protein L-histidine = ADP + protein N-phospho-L-histidine.</text>
        <dbReference type="EC" id="2.7.13.3"/>
    </reaction>
</comment>
<evidence type="ECO:0000313" key="10">
    <source>
        <dbReference type="Proteomes" id="UP001597459"/>
    </source>
</evidence>
<keyword evidence="5" id="KW-0175">Coiled coil</keyword>
<dbReference type="EMBL" id="JBHULX010000004">
    <property type="protein sequence ID" value="MFD2590652.1"/>
    <property type="molecule type" value="Genomic_DNA"/>
</dbReference>
<dbReference type="CDD" id="cd17546">
    <property type="entry name" value="REC_hyHK_CKI1_RcsC-like"/>
    <property type="match status" value="1"/>
</dbReference>
<dbReference type="SMART" id="SM00388">
    <property type="entry name" value="HisKA"/>
    <property type="match status" value="1"/>
</dbReference>
<dbReference type="PANTHER" id="PTHR45339:SF5">
    <property type="entry name" value="HISTIDINE KINASE"/>
    <property type="match status" value="1"/>
</dbReference>
<dbReference type="PROSITE" id="PS50109">
    <property type="entry name" value="HIS_KIN"/>
    <property type="match status" value="1"/>
</dbReference>
<keyword evidence="9" id="KW-0808">Transferase</keyword>
<name>A0ABW5N6I6_9FLAO</name>
<dbReference type="InterPro" id="IPR003594">
    <property type="entry name" value="HATPase_dom"/>
</dbReference>
<dbReference type="InterPro" id="IPR036890">
    <property type="entry name" value="HATPase_C_sf"/>
</dbReference>
<dbReference type="Gene3D" id="3.40.50.2300">
    <property type="match status" value="1"/>
</dbReference>
<dbReference type="GO" id="GO:0016301">
    <property type="term" value="F:kinase activity"/>
    <property type="evidence" value="ECO:0007669"/>
    <property type="project" value="UniProtKB-KW"/>
</dbReference>
<dbReference type="PROSITE" id="PS50110">
    <property type="entry name" value="RESPONSE_REGULATORY"/>
    <property type="match status" value="1"/>
</dbReference>
<dbReference type="Pfam" id="PF02518">
    <property type="entry name" value="HATPase_c"/>
    <property type="match status" value="1"/>
</dbReference>
<dbReference type="Gene3D" id="3.30.565.10">
    <property type="entry name" value="Histidine kinase-like ATPase, C-terminal domain"/>
    <property type="match status" value="1"/>
</dbReference>
<dbReference type="Pfam" id="PF00072">
    <property type="entry name" value="Response_reg"/>
    <property type="match status" value="1"/>
</dbReference>
<reference evidence="10" key="1">
    <citation type="journal article" date="2019" name="Int. J. Syst. Evol. Microbiol.">
        <title>The Global Catalogue of Microorganisms (GCM) 10K type strain sequencing project: providing services to taxonomists for standard genome sequencing and annotation.</title>
        <authorList>
            <consortium name="The Broad Institute Genomics Platform"/>
            <consortium name="The Broad Institute Genome Sequencing Center for Infectious Disease"/>
            <person name="Wu L."/>
            <person name="Ma J."/>
        </authorList>
    </citation>
    <scope>NUCLEOTIDE SEQUENCE [LARGE SCALE GENOMIC DNA]</scope>
    <source>
        <strain evidence="10">KCTC 42423</strain>
    </source>
</reference>
<keyword evidence="9" id="KW-0418">Kinase</keyword>
<feature type="coiled-coil region" evidence="5">
    <location>
        <begin position="282"/>
        <end position="311"/>
    </location>
</feature>
<evidence type="ECO:0000256" key="1">
    <source>
        <dbReference type="ARBA" id="ARBA00000085"/>
    </source>
</evidence>
<feature type="domain" description="Response regulatory" evidence="8">
    <location>
        <begin position="620"/>
        <end position="734"/>
    </location>
</feature>
<dbReference type="Pfam" id="PF00512">
    <property type="entry name" value="HisKA"/>
    <property type="match status" value="1"/>
</dbReference>
<evidence type="ECO:0000256" key="5">
    <source>
        <dbReference type="SAM" id="Coils"/>
    </source>
</evidence>
<proteinExistence type="predicted"/>
<dbReference type="SMART" id="SM00387">
    <property type="entry name" value="HATPase_c"/>
    <property type="match status" value="1"/>
</dbReference>
<dbReference type="InterPro" id="IPR036097">
    <property type="entry name" value="HisK_dim/P_sf"/>
</dbReference>
<dbReference type="SUPFAM" id="SSF52172">
    <property type="entry name" value="CheY-like"/>
    <property type="match status" value="1"/>
</dbReference>
<feature type="transmembrane region" description="Helical" evidence="6">
    <location>
        <begin position="315"/>
        <end position="333"/>
    </location>
</feature>
<dbReference type="EC" id="2.7.13.3" evidence="2"/>
<dbReference type="InterPro" id="IPR004358">
    <property type="entry name" value="Sig_transdc_His_kin-like_C"/>
</dbReference>
<sequence>MRFLFVFCCCWMLSFGNGVLGKTSNSQINKEYVEKLLEKSSTYLKSSHKDVKEKGIKLLNFLEVLVKDQQDAYLKLKVNSAKIDFFLNNRDTIYAKQYIDKNFELIDRIKDERELGLNYEVLGVLMSLQGKKEAAKTAYIKAKDKLSEFGKPADRIDINYNLAIILLREEAWKASREHALASLKAIKETGVKKDRVKRLQMMLATSHIYLGEYVAAQASFDSILQDAYYKPDQYNFEGLFSHTKGIYFEEKNELKKAAFHYRESSKHYKKYAYEKMNEVSSSIALENKLRLQEKENDKIRVENELNKERLKSTKYLFILCMIVIAILIVFGANQFKAVRYKTKVNQQLTKNYEDLVLANKKVDLAYQAKSDFMDAITHELLTPLNTIKGISFLLQKRKKNTEEEHQMKLINLSSDYLLEMINDVIHLNALNNGGEEIKREPFNLNFLIKDLVASSLVTKNNKNNKIHCTLDDKIPEVLSGDMLKVSRVVTHLLDNALKFTKEGDVYVSTSLLHSGKETVDVRFVIKDTGRGMSDKERQQIFDIFNQGSVKVNREYGGVGLGLSIVKKILTLLEGEATVESSLGKGATFSFDLSFGRVATQDKPQEKALKNSWSEDKSRLNVLLVEDNKVNQLITEKIITNYGFKCDSANDGEEAVALTREKEYSLVLMDVMMPKMDGFEATKHIKGMYEKLPVIALTALSEDLNKEKFDEAGIDEVLSKPVNPEKLYQTIVRYSKPMS</sequence>
<feature type="modified residue" description="4-aspartylphosphate" evidence="4">
    <location>
        <position position="669"/>
    </location>
</feature>
<dbReference type="InterPro" id="IPR011006">
    <property type="entry name" value="CheY-like_superfamily"/>
</dbReference>
<evidence type="ECO:0000259" key="7">
    <source>
        <dbReference type="PROSITE" id="PS50109"/>
    </source>
</evidence>
<dbReference type="SUPFAM" id="SSF48452">
    <property type="entry name" value="TPR-like"/>
    <property type="match status" value="1"/>
</dbReference>
<feature type="domain" description="Histidine kinase" evidence="7">
    <location>
        <begin position="375"/>
        <end position="596"/>
    </location>
</feature>
<evidence type="ECO:0000256" key="2">
    <source>
        <dbReference type="ARBA" id="ARBA00012438"/>
    </source>
</evidence>
<gene>
    <name evidence="9" type="ORF">ACFSTE_07380</name>
</gene>
<organism evidence="9 10">
    <name type="scientific">Aquimarina hainanensis</name>
    <dbReference type="NCBI Taxonomy" id="1578017"/>
    <lineage>
        <taxon>Bacteria</taxon>
        <taxon>Pseudomonadati</taxon>
        <taxon>Bacteroidota</taxon>
        <taxon>Flavobacteriia</taxon>
        <taxon>Flavobacteriales</taxon>
        <taxon>Flavobacteriaceae</taxon>
        <taxon>Aquimarina</taxon>
    </lineage>
</organism>
<evidence type="ECO:0000256" key="6">
    <source>
        <dbReference type="SAM" id="Phobius"/>
    </source>
</evidence>
<dbReference type="RefSeq" id="WP_378257310.1">
    <property type="nucleotide sequence ID" value="NZ_JBHSJV010000001.1"/>
</dbReference>
<dbReference type="InterPro" id="IPR001789">
    <property type="entry name" value="Sig_transdc_resp-reg_receiver"/>
</dbReference>
<protein>
    <recommendedName>
        <fullName evidence="2">histidine kinase</fullName>
        <ecNumber evidence="2">2.7.13.3</ecNumber>
    </recommendedName>
</protein>
<keyword evidence="6" id="KW-1133">Transmembrane helix</keyword>
<keyword evidence="3 4" id="KW-0597">Phosphoprotein</keyword>
<dbReference type="Proteomes" id="UP001597459">
    <property type="component" value="Unassembled WGS sequence"/>
</dbReference>
<comment type="caution">
    <text evidence="9">The sequence shown here is derived from an EMBL/GenBank/DDBJ whole genome shotgun (WGS) entry which is preliminary data.</text>
</comment>
<dbReference type="InterPro" id="IPR011990">
    <property type="entry name" value="TPR-like_helical_dom_sf"/>
</dbReference>
<keyword evidence="10" id="KW-1185">Reference proteome</keyword>
<evidence type="ECO:0000259" key="8">
    <source>
        <dbReference type="PROSITE" id="PS50110"/>
    </source>
</evidence>
<dbReference type="CDD" id="cd00082">
    <property type="entry name" value="HisKA"/>
    <property type="match status" value="1"/>
</dbReference>
<keyword evidence="6" id="KW-0812">Transmembrane</keyword>
<dbReference type="SUPFAM" id="SSF47384">
    <property type="entry name" value="Homodimeric domain of signal transducing histidine kinase"/>
    <property type="match status" value="1"/>
</dbReference>